<keyword evidence="14" id="KW-1185">Reference proteome</keyword>
<dbReference type="Pfam" id="PF02728">
    <property type="entry name" value="Cu_amine_oxidN3"/>
    <property type="match status" value="1"/>
</dbReference>
<name>A9T1S3_PHYPA</name>
<dbReference type="GeneID" id="112272914"/>
<evidence type="ECO:0000313" key="14">
    <source>
        <dbReference type="Proteomes" id="UP000006727"/>
    </source>
</evidence>
<feature type="modified residue" description="2',4',5'-topaquinone" evidence="8">
    <location>
        <position position="432"/>
    </location>
</feature>
<dbReference type="RefSeq" id="XP_024356838.1">
    <property type="nucleotide sequence ID" value="XM_024501070.2"/>
</dbReference>
<feature type="active site" description="Schiff-base intermediate with substrate; via topaquinone" evidence="7">
    <location>
        <position position="432"/>
    </location>
</feature>
<dbReference type="SUPFAM" id="SSF49998">
    <property type="entry name" value="Amine oxidase catalytic domain"/>
    <property type="match status" value="1"/>
</dbReference>
<dbReference type="Gramene" id="Pp3c20_1900V3.4">
    <property type="protein sequence ID" value="Pp3c20_1900V3.4"/>
    <property type="gene ID" value="Pp3c20_1900"/>
</dbReference>
<evidence type="ECO:0000256" key="4">
    <source>
        <dbReference type="ARBA" id="ARBA00023002"/>
    </source>
</evidence>
<evidence type="ECO:0000256" key="1">
    <source>
        <dbReference type="ARBA" id="ARBA00007983"/>
    </source>
</evidence>
<dbReference type="PROSITE" id="PS01165">
    <property type="entry name" value="COPPER_AMINE_OXID_2"/>
    <property type="match status" value="1"/>
</dbReference>
<dbReference type="PANTHER" id="PTHR10638:SF41">
    <property type="entry name" value="AMINE OXIDASE"/>
    <property type="match status" value="1"/>
</dbReference>
<evidence type="ECO:0000313" key="13">
    <source>
        <dbReference type="EnsemblPlants" id="Pp3c20_1900V3.3"/>
    </source>
</evidence>
<dbReference type="EnsemblPlants" id="Pp3c20_1900V3.5">
    <property type="protein sequence ID" value="Pp3c20_1900V3.5"/>
    <property type="gene ID" value="Pp3c20_1900"/>
</dbReference>
<dbReference type="Gramene" id="Pp3c20_1900V3.2">
    <property type="protein sequence ID" value="Pp3c20_1900V3.2"/>
    <property type="gene ID" value="Pp3c20_1900"/>
</dbReference>
<dbReference type="RefSeq" id="XP_024356839.1">
    <property type="nucleotide sequence ID" value="XM_024501071.2"/>
</dbReference>
<keyword evidence="3 7" id="KW-0801">TPQ</keyword>
<evidence type="ECO:0000256" key="7">
    <source>
        <dbReference type="PIRSR" id="PIRSR600269-50"/>
    </source>
</evidence>
<dbReference type="PROSITE" id="PS01164">
    <property type="entry name" value="COPPER_AMINE_OXID_1"/>
    <property type="match status" value="1"/>
</dbReference>
<comment type="PTM">
    <text evidence="8 9">Topaquinone (TPQ) is generated by copper-dependent autoxidation of a specific tyrosyl residue.</text>
</comment>
<dbReference type="GO" id="GO:0008131">
    <property type="term" value="F:primary methylamine oxidase activity"/>
    <property type="evidence" value="ECO:0000318"/>
    <property type="project" value="GO_Central"/>
</dbReference>
<dbReference type="InterPro" id="IPR000269">
    <property type="entry name" value="Cu_amine_oxidase"/>
</dbReference>
<dbReference type="GO" id="GO:0005507">
    <property type="term" value="F:copper ion binding"/>
    <property type="evidence" value="ECO:0000318"/>
    <property type="project" value="GO_Central"/>
</dbReference>
<evidence type="ECO:0000256" key="3">
    <source>
        <dbReference type="ARBA" id="ARBA00022772"/>
    </source>
</evidence>
<dbReference type="Pfam" id="PF01179">
    <property type="entry name" value="Cu_amine_oxid"/>
    <property type="match status" value="1"/>
</dbReference>
<dbReference type="eggNOG" id="KOG1186">
    <property type="taxonomic scope" value="Eukaryota"/>
</dbReference>
<gene>
    <name evidence="13" type="primary">LOC112272914</name>
</gene>
<dbReference type="PANTHER" id="PTHR10638">
    <property type="entry name" value="COPPER AMINE OXIDASE"/>
    <property type="match status" value="1"/>
</dbReference>
<evidence type="ECO:0000256" key="6">
    <source>
        <dbReference type="ARBA" id="ARBA00023157"/>
    </source>
</evidence>
<keyword evidence="2 9" id="KW-0479">Metal-binding</keyword>
<proteinExistence type="inferred from homology"/>
<protein>
    <recommendedName>
        <fullName evidence="9">Amine oxidase</fullName>
        <ecNumber evidence="9">1.4.3.-</ecNumber>
    </recommendedName>
</protein>
<dbReference type="Gene3D" id="2.70.98.20">
    <property type="entry name" value="Copper amine oxidase, catalytic domain"/>
    <property type="match status" value="1"/>
</dbReference>
<feature type="domain" description="Copper amine oxidase catalytic" evidence="10">
    <location>
        <begin position="272"/>
        <end position="683"/>
    </location>
</feature>
<dbReference type="InterPro" id="IPR015798">
    <property type="entry name" value="Cu_amine_oxidase_C"/>
</dbReference>
<comment type="cofactor">
    <cofactor evidence="9">
        <name>Cu cation</name>
        <dbReference type="ChEBI" id="CHEBI:23378"/>
    </cofactor>
    <text evidence="9">Contains 1 topaquinone per subunit.</text>
</comment>
<dbReference type="Pfam" id="PF02727">
    <property type="entry name" value="Cu_amine_oxidN2"/>
    <property type="match status" value="1"/>
</dbReference>
<feature type="domain" description="Copper amine oxidase N3-terminal" evidence="12">
    <location>
        <begin position="149"/>
        <end position="243"/>
    </location>
</feature>
<feature type="domain" description="Copper amine oxidase N2-terminal" evidence="11">
    <location>
        <begin position="58"/>
        <end position="140"/>
    </location>
</feature>
<evidence type="ECO:0000259" key="10">
    <source>
        <dbReference type="Pfam" id="PF01179"/>
    </source>
</evidence>
<reference evidence="13 14" key="2">
    <citation type="journal article" date="2018" name="Plant J.">
        <title>The Physcomitrella patens chromosome-scale assembly reveals moss genome structure and evolution.</title>
        <authorList>
            <person name="Lang D."/>
            <person name="Ullrich K.K."/>
            <person name="Murat F."/>
            <person name="Fuchs J."/>
            <person name="Jenkins J."/>
            <person name="Haas F.B."/>
            <person name="Piednoel M."/>
            <person name="Gundlach H."/>
            <person name="Van Bel M."/>
            <person name="Meyberg R."/>
            <person name="Vives C."/>
            <person name="Morata J."/>
            <person name="Symeonidi A."/>
            <person name="Hiss M."/>
            <person name="Muchero W."/>
            <person name="Kamisugi Y."/>
            <person name="Saleh O."/>
            <person name="Blanc G."/>
            <person name="Decker E.L."/>
            <person name="van Gessel N."/>
            <person name="Grimwood J."/>
            <person name="Hayes R.D."/>
            <person name="Graham S.W."/>
            <person name="Gunter L.E."/>
            <person name="McDaniel S.F."/>
            <person name="Hoernstein S.N.W."/>
            <person name="Larsson A."/>
            <person name="Li F.W."/>
            <person name="Perroud P.F."/>
            <person name="Phillips J."/>
            <person name="Ranjan P."/>
            <person name="Rokshar D.S."/>
            <person name="Rothfels C.J."/>
            <person name="Schneider L."/>
            <person name="Shu S."/>
            <person name="Stevenson D.W."/>
            <person name="Thummler F."/>
            <person name="Tillich M."/>
            <person name="Villarreal Aguilar J.C."/>
            <person name="Widiez T."/>
            <person name="Wong G.K."/>
            <person name="Wymore A."/>
            <person name="Zhang Y."/>
            <person name="Zimmer A.D."/>
            <person name="Quatrano R.S."/>
            <person name="Mayer K.F.X."/>
            <person name="Goodstein D."/>
            <person name="Casacuberta J.M."/>
            <person name="Vandepoele K."/>
            <person name="Reski R."/>
            <person name="Cuming A.C."/>
            <person name="Tuskan G.A."/>
            <person name="Maumus F."/>
            <person name="Salse J."/>
            <person name="Schmutz J."/>
            <person name="Rensing S.A."/>
        </authorList>
    </citation>
    <scope>NUCLEOTIDE SEQUENCE [LARGE SCALE GENOMIC DNA]</scope>
    <source>
        <strain evidence="13 14">cv. Gransden 2004</strain>
    </source>
</reference>
<feature type="active site" description="Proton acceptor" evidence="7">
    <location>
        <position position="344"/>
    </location>
</feature>
<dbReference type="Gramene" id="Pp3c20_1900V3.6">
    <property type="protein sequence ID" value="Pp3c20_1900V3.6"/>
    <property type="gene ID" value="Pp3c20_1900"/>
</dbReference>
<evidence type="ECO:0000259" key="12">
    <source>
        <dbReference type="Pfam" id="PF02728"/>
    </source>
</evidence>
<dbReference type="EnsemblPlants" id="Pp3c20_1900V3.2">
    <property type="protein sequence ID" value="Pp3c20_1900V3.2"/>
    <property type="gene ID" value="Pp3c20_1900"/>
</dbReference>
<dbReference type="RefSeq" id="XP_024356844.1">
    <property type="nucleotide sequence ID" value="XM_024501076.2"/>
</dbReference>
<dbReference type="EMBL" id="ABEU02000020">
    <property type="status" value="NOT_ANNOTATED_CDS"/>
    <property type="molecule type" value="Genomic_DNA"/>
</dbReference>
<sequence>MMNPLKTSHGPKRVLPAATIILFFALLILYGSYKQPEPGTKYATWSKTWDVTDQRVLHPLDPLTTSEFLRIQETLRNKKLLGREKQVLHSIELDDPEKHGVLQWETGNPIPARCAEVISSYDGVPHRIIVDVDNRVVRENTVISTTGYPPLTSDDWKMSMQLPATYQPFLDSIARYGLRLEEVTCLPLSPGWFGVPEEGNRRLAKLGCFVTTGTTNFYLRPIEGMIVIVDLNENKILKFIDGNKSPIPKNEGTDYRLSTQKPPFFPRINPISIEQPLGPSFTIDGHHVKWANWEFHVRPHLRVGSVISQAKVDGRSVLYQGFVSELYVPYQTAEEAWYFRTYLDAGEYGLGLLAHPLQPLNDCPQNAKYMDAVFAGPDGTPYTTPNMMCIFERYAGNIAWQHAESLSSDMELHEVRPKVSLVVRMIASVGNYDYIIDWEFQTDGVVRVEVGATGVVIVKGTPIETMKEKRMKEELDGMYGPLISENTIGVIHDHFLTFHMDLDVDGPSNSFVVGELVKHNVTTGESPRKSYWSIEKRVAKTEEDGRIKFSPDHPSQYYMKNPSRTTRLGNEVSYRIVPGSFIGSLMDPNDFPQLRAAFTNNQMWVTPYNRSEKYAGGFFPYQNHGDDGLAIWSRNRPVEDTDVVLWYTFGFHHVPCQEDFPIMPTVTASFEIKPTNFFESNPILKLQPN</sequence>
<dbReference type="InterPro" id="IPR015800">
    <property type="entry name" value="Cu_amine_oxidase_N2"/>
</dbReference>
<dbReference type="EnsemblPlants" id="Pp3c20_1900V3.6">
    <property type="protein sequence ID" value="Pp3c20_1900V3.6"/>
    <property type="gene ID" value="Pp3c20_1900"/>
</dbReference>
<dbReference type="SUPFAM" id="SSF54416">
    <property type="entry name" value="Amine oxidase N-terminal region"/>
    <property type="match status" value="2"/>
</dbReference>
<dbReference type="Proteomes" id="UP000006727">
    <property type="component" value="Chromosome 20"/>
</dbReference>
<evidence type="ECO:0000256" key="5">
    <source>
        <dbReference type="ARBA" id="ARBA00023008"/>
    </source>
</evidence>
<dbReference type="GO" id="GO:0009753">
    <property type="term" value="P:response to jasmonic acid"/>
    <property type="evidence" value="ECO:0000318"/>
    <property type="project" value="GO_Central"/>
</dbReference>
<keyword evidence="4 9" id="KW-0560">Oxidoreductase</keyword>
<reference evidence="13" key="3">
    <citation type="submission" date="2020-12" db="UniProtKB">
        <authorList>
            <consortium name="EnsemblPlants"/>
        </authorList>
    </citation>
    <scope>IDENTIFICATION</scope>
</reference>
<dbReference type="AlphaFoldDB" id="A9T1S3"/>
<dbReference type="OMA" id="HNNTVTY"/>
<keyword evidence="5 9" id="KW-0186">Copper</keyword>
<dbReference type="FunCoup" id="A9T1S3">
    <property type="interactions" value="228"/>
</dbReference>
<dbReference type="InterPro" id="IPR049948">
    <property type="entry name" value="Cu_Am_ox_TPQ-bd"/>
</dbReference>
<dbReference type="EnsemblPlants" id="Pp3c20_1900V3.4">
    <property type="protein sequence ID" value="Pp3c20_1900V3.4"/>
    <property type="gene ID" value="Pp3c20_1900"/>
</dbReference>
<dbReference type="Gramene" id="Pp3c20_1900V3.3">
    <property type="protein sequence ID" value="Pp3c20_1900V3.3"/>
    <property type="gene ID" value="Pp3c20_1900"/>
</dbReference>
<dbReference type="Gramene" id="Pp3c20_1900V3.5">
    <property type="protein sequence ID" value="Pp3c20_1900V3.5"/>
    <property type="gene ID" value="Pp3c20_1900"/>
</dbReference>
<keyword evidence="6" id="KW-1015">Disulfide bond</keyword>
<dbReference type="FunFam" id="2.70.98.20:FF:000004">
    <property type="entry name" value="Amine oxidase"/>
    <property type="match status" value="1"/>
</dbReference>
<dbReference type="EnsemblPlants" id="Pp3c20_1900V3.3">
    <property type="protein sequence ID" value="Pp3c20_1900V3.3"/>
    <property type="gene ID" value="Pp3c20_1900"/>
</dbReference>
<dbReference type="InterPro" id="IPR049947">
    <property type="entry name" value="Cu_Am_Ox_Cu-bd"/>
</dbReference>
<reference evidence="13 14" key="1">
    <citation type="journal article" date="2008" name="Science">
        <title>The Physcomitrella genome reveals evolutionary insights into the conquest of land by plants.</title>
        <authorList>
            <person name="Rensing S."/>
            <person name="Lang D."/>
            <person name="Zimmer A."/>
            <person name="Terry A."/>
            <person name="Salamov A."/>
            <person name="Shapiro H."/>
            <person name="Nishiyama T."/>
            <person name="Perroud P.-F."/>
            <person name="Lindquist E."/>
            <person name="Kamisugi Y."/>
            <person name="Tanahashi T."/>
            <person name="Sakakibara K."/>
            <person name="Fujita T."/>
            <person name="Oishi K."/>
            <person name="Shin-I T."/>
            <person name="Kuroki Y."/>
            <person name="Toyoda A."/>
            <person name="Suzuki Y."/>
            <person name="Hashimoto A."/>
            <person name="Yamaguchi K."/>
            <person name="Sugano A."/>
            <person name="Kohara Y."/>
            <person name="Fujiyama A."/>
            <person name="Anterola A."/>
            <person name="Aoki S."/>
            <person name="Ashton N."/>
            <person name="Barbazuk W.B."/>
            <person name="Barker E."/>
            <person name="Bennetzen J."/>
            <person name="Bezanilla M."/>
            <person name="Blankenship R."/>
            <person name="Cho S.H."/>
            <person name="Dutcher S."/>
            <person name="Estelle M."/>
            <person name="Fawcett J.A."/>
            <person name="Gundlach H."/>
            <person name="Hanada K."/>
            <person name="Heyl A."/>
            <person name="Hicks K.A."/>
            <person name="Hugh J."/>
            <person name="Lohr M."/>
            <person name="Mayer K."/>
            <person name="Melkozernov A."/>
            <person name="Murata T."/>
            <person name="Nelson D."/>
            <person name="Pils B."/>
            <person name="Prigge M."/>
            <person name="Reiss B."/>
            <person name="Renner T."/>
            <person name="Rombauts S."/>
            <person name="Rushton P."/>
            <person name="Sanderfoot A."/>
            <person name="Schween G."/>
            <person name="Shiu S.-H."/>
            <person name="Stueber K."/>
            <person name="Theodoulou F.L."/>
            <person name="Tu H."/>
            <person name="Van de Peer Y."/>
            <person name="Verrier P.J."/>
            <person name="Waters E."/>
            <person name="Wood A."/>
            <person name="Yang L."/>
            <person name="Cove D."/>
            <person name="Cuming A."/>
            <person name="Hasebe M."/>
            <person name="Lucas S."/>
            <person name="Mishler D.B."/>
            <person name="Reski R."/>
            <person name="Grigoriev I."/>
            <person name="Quatrano R.S."/>
            <person name="Boore J.L."/>
        </authorList>
    </citation>
    <scope>NUCLEOTIDE SEQUENCE [LARGE SCALE GENOMIC DNA]</scope>
    <source>
        <strain evidence="13 14">cv. Gransden 2004</strain>
    </source>
</reference>
<dbReference type="OrthoDB" id="5379943at2759"/>
<dbReference type="RefSeq" id="XP_073385225.1">
    <property type="nucleotide sequence ID" value="XM_073529124.1"/>
</dbReference>
<comment type="similarity">
    <text evidence="1 9">Belongs to the copper/topaquinone oxidase family.</text>
</comment>
<dbReference type="GO" id="GO:0009308">
    <property type="term" value="P:amine metabolic process"/>
    <property type="evidence" value="ECO:0000318"/>
    <property type="project" value="GO_Central"/>
</dbReference>
<dbReference type="HOGENOM" id="CLU_011500_5_4_1"/>
<dbReference type="KEGG" id="ppp:112272914"/>
<dbReference type="Gene3D" id="3.10.450.40">
    <property type="match status" value="2"/>
</dbReference>
<dbReference type="GO" id="GO:0048038">
    <property type="term" value="F:quinone binding"/>
    <property type="evidence" value="ECO:0007669"/>
    <property type="project" value="InterPro"/>
</dbReference>
<accession>A9T1S3</accession>
<organism evidence="13 14">
    <name type="scientific">Physcomitrium patens</name>
    <name type="common">Spreading-leaved earth moss</name>
    <name type="synonym">Physcomitrella patens</name>
    <dbReference type="NCBI Taxonomy" id="3218"/>
    <lineage>
        <taxon>Eukaryota</taxon>
        <taxon>Viridiplantae</taxon>
        <taxon>Streptophyta</taxon>
        <taxon>Embryophyta</taxon>
        <taxon>Bryophyta</taxon>
        <taxon>Bryophytina</taxon>
        <taxon>Bryopsida</taxon>
        <taxon>Funariidae</taxon>
        <taxon>Funariales</taxon>
        <taxon>Funariaceae</taxon>
        <taxon>Physcomitrium</taxon>
    </lineage>
</organism>
<dbReference type="EC" id="1.4.3.-" evidence="9"/>
<evidence type="ECO:0000256" key="2">
    <source>
        <dbReference type="ARBA" id="ARBA00022723"/>
    </source>
</evidence>
<evidence type="ECO:0000259" key="11">
    <source>
        <dbReference type="Pfam" id="PF02727"/>
    </source>
</evidence>
<evidence type="ECO:0000256" key="9">
    <source>
        <dbReference type="RuleBase" id="RU000672"/>
    </source>
</evidence>
<dbReference type="InterPro" id="IPR015802">
    <property type="entry name" value="Cu_amine_oxidase_N3"/>
</dbReference>
<dbReference type="InterPro" id="IPR036460">
    <property type="entry name" value="Cu_amine_oxidase_C_sf"/>
</dbReference>
<dbReference type="InterPro" id="IPR016182">
    <property type="entry name" value="Cu_amine_oxidase_N-reg"/>
</dbReference>
<evidence type="ECO:0000256" key="8">
    <source>
        <dbReference type="PIRSR" id="PIRSR600269-51"/>
    </source>
</evidence>